<dbReference type="Proteomes" id="UP000836387">
    <property type="component" value="Unassembled WGS sequence"/>
</dbReference>
<organism evidence="1 2">
    <name type="scientific">Clonostachys rosea f. rosea IK726</name>
    <dbReference type="NCBI Taxonomy" id="1349383"/>
    <lineage>
        <taxon>Eukaryota</taxon>
        <taxon>Fungi</taxon>
        <taxon>Dikarya</taxon>
        <taxon>Ascomycota</taxon>
        <taxon>Pezizomycotina</taxon>
        <taxon>Sordariomycetes</taxon>
        <taxon>Hypocreomycetidae</taxon>
        <taxon>Hypocreales</taxon>
        <taxon>Bionectriaceae</taxon>
        <taxon>Clonostachys</taxon>
    </lineage>
</organism>
<name>A0ACA9TZW8_BIOOC</name>
<dbReference type="EMBL" id="CADEHS020000010">
    <property type="protein sequence ID" value="CAG9946546.1"/>
    <property type="molecule type" value="Genomic_DNA"/>
</dbReference>
<gene>
    <name evidence="1" type="ORF">CRV2_00005429</name>
</gene>
<reference evidence="1" key="1">
    <citation type="submission" date="2020-04" db="EMBL/GenBank/DDBJ databases">
        <authorList>
            <person name="Broberg M."/>
        </authorList>
    </citation>
    <scope>NUCLEOTIDE SEQUENCE</scope>
</reference>
<keyword evidence="2" id="KW-1185">Reference proteome</keyword>
<evidence type="ECO:0000313" key="2">
    <source>
        <dbReference type="Proteomes" id="UP000836387"/>
    </source>
</evidence>
<proteinExistence type="predicted"/>
<evidence type="ECO:0000313" key="1">
    <source>
        <dbReference type="EMBL" id="CAG9946546.1"/>
    </source>
</evidence>
<comment type="caution">
    <text evidence="1">The sequence shown here is derived from an EMBL/GenBank/DDBJ whole genome shotgun (WGS) entry which is preliminary data.</text>
</comment>
<reference evidence="1" key="2">
    <citation type="submission" date="2021-10" db="EMBL/GenBank/DDBJ databases">
        <authorList>
            <person name="Piombo E."/>
        </authorList>
    </citation>
    <scope>NUCLEOTIDE SEQUENCE</scope>
</reference>
<protein>
    <submittedName>
        <fullName evidence="1">Uncharacterized protein</fullName>
    </submittedName>
</protein>
<accession>A0ACA9TZW8</accession>
<sequence>MSAEEISNKERERAERVIKEWEANPFMKIFKVIDTDLDNEMIAFAMFLVYRNDEEAKEIKIRHADEIESLFGDRVNLEVARDFLGRLWEVEVLQFDMRKWGGDVDPQMKFMQREPRH</sequence>